<dbReference type="EMBL" id="JAWDJW010007007">
    <property type="protein sequence ID" value="KAK3063071.1"/>
    <property type="molecule type" value="Genomic_DNA"/>
</dbReference>
<accession>A0ACC3D7D2</accession>
<proteinExistence type="predicted"/>
<organism evidence="1 2">
    <name type="scientific">Coniosporium uncinatum</name>
    <dbReference type="NCBI Taxonomy" id="93489"/>
    <lineage>
        <taxon>Eukaryota</taxon>
        <taxon>Fungi</taxon>
        <taxon>Dikarya</taxon>
        <taxon>Ascomycota</taxon>
        <taxon>Pezizomycotina</taxon>
        <taxon>Dothideomycetes</taxon>
        <taxon>Dothideomycetes incertae sedis</taxon>
        <taxon>Coniosporium</taxon>
    </lineage>
</organism>
<sequence length="408" mass="44881">MTGDAEGWVVMWDLFTKRAVAVWRPHSSAILVLKNWGDEKIVTHGRDNSLKVWQIRPTDEQSLSTCLPTESIETSRKEPWLLHSLSVNTLNFCAFAMCHQQLPDPSTHENPVLIAVPGTKEAQIDIFQLPSEFHHSRISPPQASTRTGGMVMCLAISYINSHLLVASGYENGQLRIHSQGTSDSSSWTLIQTTTSHTQPLLSLSISPSLGHIYTSGADGIISRHLIPPTLTTSPQKIAATTETPASEPKILQTKHSGQQSLTLRSDGKIFATAGWDARIRVYSTKTMRELAVLKWHKEGCYAVDFAEILAIKNPQEADGRQLGLSGAENDGHRDVEAEGGEQHSAHKVSANGQHLERARSSQPVAAPKLNTPSTSMATLQRQREDKVQNTHWLAAGSKDGKVSLWEIY</sequence>
<keyword evidence="2" id="KW-1185">Reference proteome</keyword>
<evidence type="ECO:0000313" key="1">
    <source>
        <dbReference type="EMBL" id="KAK3063071.1"/>
    </source>
</evidence>
<comment type="caution">
    <text evidence="1">The sequence shown here is derived from an EMBL/GenBank/DDBJ whole genome shotgun (WGS) entry which is preliminary data.</text>
</comment>
<gene>
    <name evidence="1" type="ORF">LTS18_002806</name>
</gene>
<name>A0ACC3D7D2_9PEZI</name>
<reference evidence="1" key="1">
    <citation type="submission" date="2024-09" db="EMBL/GenBank/DDBJ databases">
        <title>Black Yeasts Isolated from many extreme environments.</title>
        <authorList>
            <person name="Coleine C."/>
            <person name="Stajich J.E."/>
            <person name="Selbmann L."/>
        </authorList>
    </citation>
    <scope>NUCLEOTIDE SEQUENCE</scope>
    <source>
        <strain evidence="1">CCFEE 5737</strain>
    </source>
</reference>
<protein>
    <submittedName>
        <fullName evidence="1">Uncharacterized protein</fullName>
    </submittedName>
</protein>
<dbReference type="Proteomes" id="UP001186974">
    <property type="component" value="Unassembled WGS sequence"/>
</dbReference>
<evidence type="ECO:0000313" key="2">
    <source>
        <dbReference type="Proteomes" id="UP001186974"/>
    </source>
</evidence>